<comment type="caution">
    <text evidence="1">The sequence shown here is derived from an EMBL/GenBank/DDBJ whole genome shotgun (WGS) entry which is preliminary data.</text>
</comment>
<accession>A0A835HRF8</accession>
<name>A0A835HRF8_9MAGN</name>
<dbReference type="EMBL" id="JADFTS010000006">
    <property type="protein sequence ID" value="KAF9603229.1"/>
    <property type="molecule type" value="Genomic_DNA"/>
</dbReference>
<evidence type="ECO:0000313" key="2">
    <source>
        <dbReference type="Proteomes" id="UP000631114"/>
    </source>
</evidence>
<protein>
    <submittedName>
        <fullName evidence="1">Uncharacterized protein</fullName>
    </submittedName>
</protein>
<evidence type="ECO:0000313" key="1">
    <source>
        <dbReference type="EMBL" id="KAF9603229.1"/>
    </source>
</evidence>
<organism evidence="1 2">
    <name type="scientific">Coptis chinensis</name>
    <dbReference type="NCBI Taxonomy" id="261450"/>
    <lineage>
        <taxon>Eukaryota</taxon>
        <taxon>Viridiplantae</taxon>
        <taxon>Streptophyta</taxon>
        <taxon>Embryophyta</taxon>
        <taxon>Tracheophyta</taxon>
        <taxon>Spermatophyta</taxon>
        <taxon>Magnoliopsida</taxon>
        <taxon>Ranunculales</taxon>
        <taxon>Ranunculaceae</taxon>
        <taxon>Coptidoideae</taxon>
        <taxon>Coptis</taxon>
    </lineage>
</organism>
<dbReference type="AlphaFoldDB" id="A0A835HRF8"/>
<proteinExistence type="predicted"/>
<reference evidence="1 2" key="1">
    <citation type="submission" date="2020-10" db="EMBL/GenBank/DDBJ databases">
        <title>The Coptis chinensis genome and diversification of protoberbering-type alkaloids.</title>
        <authorList>
            <person name="Wang B."/>
            <person name="Shu S."/>
            <person name="Song C."/>
            <person name="Liu Y."/>
        </authorList>
    </citation>
    <scope>NUCLEOTIDE SEQUENCE [LARGE SCALE GENOMIC DNA]</scope>
    <source>
        <strain evidence="1">HL-2020</strain>
        <tissue evidence="1">Leaf</tissue>
    </source>
</reference>
<gene>
    <name evidence="1" type="ORF">IFM89_034562</name>
</gene>
<sequence>MEAPSIEDTVLRIVLTSTVQAKPSAQSSPKQHPQDPIMSATHFSLVATPAMIIGEGDKETWKRHSIFRTRCISKGRPWQFDHRSIHDGAKNTHSFLHNGRKLILEPLKPPDIETTMCTTFLAEARESGMFFSPISHEKNKYAKKPEIETASPVQAAPSTTVDSHDASTFMPVMAYSTSSSTEDLFFGEGCNMELYCVDWDSPPIFDVCLEEDHDSFLDTPPIFDEYGADESEFCVTTPSLSVNLFVEYADPV</sequence>
<keyword evidence="2" id="KW-1185">Reference proteome</keyword>
<dbReference type="Proteomes" id="UP000631114">
    <property type="component" value="Unassembled WGS sequence"/>
</dbReference>